<keyword evidence="5" id="KW-1185">Reference proteome</keyword>
<organism evidence="4 5">
    <name type="scientific">Amorphus orientalis</name>
    <dbReference type="NCBI Taxonomy" id="649198"/>
    <lineage>
        <taxon>Bacteria</taxon>
        <taxon>Pseudomonadati</taxon>
        <taxon>Pseudomonadota</taxon>
        <taxon>Alphaproteobacteria</taxon>
        <taxon>Hyphomicrobiales</taxon>
        <taxon>Amorphaceae</taxon>
        <taxon>Amorphus</taxon>
    </lineage>
</organism>
<dbReference type="SMART" id="SM00028">
    <property type="entry name" value="TPR"/>
    <property type="match status" value="6"/>
</dbReference>
<evidence type="ECO:0000313" key="5">
    <source>
        <dbReference type="Proteomes" id="UP001229244"/>
    </source>
</evidence>
<dbReference type="EMBL" id="JAUSUL010000002">
    <property type="protein sequence ID" value="MDQ0315858.1"/>
    <property type="molecule type" value="Genomic_DNA"/>
</dbReference>
<dbReference type="AlphaFoldDB" id="A0AAE3VPW3"/>
<evidence type="ECO:0000256" key="1">
    <source>
        <dbReference type="ARBA" id="ARBA00022737"/>
    </source>
</evidence>
<dbReference type="Gene3D" id="1.25.40.10">
    <property type="entry name" value="Tetratricopeptide repeat domain"/>
    <property type="match status" value="3"/>
</dbReference>
<evidence type="ECO:0000313" key="4">
    <source>
        <dbReference type="EMBL" id="MDQ0315858.1"/>
    </source>
</evidence>
<protein>
    <submittedName>
        <fullName evidence="4">Tetratricopeptide (TPR) repeat protein</fullName>
    </submittedName>
</protein>
<dbReference type="PROSITE" id="PS50293">
    <property type="entry name" value="TPR_REGION"/>
    <property type="match status" value="1"/>
</dbReference>
<gene>
    <name evidence="4" type="ORF">J2S73_002315</name>
</gene>
<dbReference type="InterPro" id="IPR051012">
    <property type="entry name" value="CellSynth/LPSAsmb/PSIAsmb"/>
</dbReference>
<evidence type="ECO:0000256" key="3">
    <source>
        <dbReference type="PROSITE-ProRule" id="PRU00339"/>
    </source>
</evidence>
<dbReference type="RefSeq" id="WP_306885687.1">
    <property type="nucleotide sequence ID" value="NZ_JAUSUL010000002.1"/>
</dbReference>
<dbReference type="PANTHER" id="PTHR45586:SF1">
    <property type="entry name" value="LIPOPOLYSACCHARIDE ASSEMBLY PROTEIN B"/>
    <property type="match status" value="1"/>
</dbReference>
<keyword evidence="1" id="KW-0677">Repeat</keyword>
<dbReference type="InterPro" id="IPR019734">
    <property type="entry name" value="TPR_rpt"/>
</dbReference>
<dbReference type="InterPro" id="IPR011990">
    <property type="entry name" value="TPR-like_helical_dom_sf"/>
</dbReference>
<evidence type="ECO:0000256" key="2">
    <source>
        <dbReference type="ARBA" id="ARBA00022803"/>
    </source>
</evidence>
<dbReference type="Pfam" id="PF13432">
    <property type="entry name" value="TPR_16"/>
    <property type="match status" value="2"/>
</dbReference>
<proteinExistence type="predicted"/>
<dbReference type="SUPFAM" id="SSF48452">
    <property type="entry name" value="TPR-like"/>
    <property type="match status" value="3"/>
</dbReference>
<dbReference type="Pfam" id="PF13414">
    <property type="entry name" value="TPR_11"/>
    <property type="match status" value="1"/>
</dbReference>
<dbReference type="PANTHER" id="PTHR45586">
    <property type="entry name" value="TPR REPEAT-CONTAINING PROTEIN PA4667"/>
    <property type="match status" value="1"/>
</dbReference>
<keyword evidence="2 3" id="KW-0802">TPR repeat</keyword>
<dbReference type="Proteomes" id="UP001229244">
    <property type="component" value="Unassembled WGS sequence"/>
</dbReference>
<comment type="caution">
    <text evidence="4">The sequence shown here is derived from an EMBL/GenBank/DDBJ whole genome shotgun (WGS) entry which is preliminary data.</text>
</comment>
<sequence length="590" mass="63769">MTTSRRSTTGLPAVLARAPRLGLFVAAGLAVCTLPALADMSDTVDRTGLRSLSGSFLAARHAGNLKDLDSAAAFYKRALAADPGNEVLLDRTVMMLVASGAIPEAVDLADDLAEADPSNQLAALTLAVSALQEGETDKAREALVPLANGSPLPELTAALLTAWSYVADDDIDSALAALDDLEGPDWYKAFTVRHAGLILDMAGRHEEAVERLEEAFEADPRALRGLDAVARAAARAGNRDKAQDIVAEFAETSGEHPLVIQLQEQLASSDPVAPQIETAHAGAAEALFDLGVAVGQDGGEEYAAGYLQLAIHLGPDTSMPAFSLASLHESMQQHEQAIAVYRTIPETSPLSRSAKVQIGLNLNAIDKVDAAKAQLEPLVDEDPSDLSAIVALGNVMRSHDDFAGAREVYSKGLATLDEPGREHWTLFYFRGIANERLDRWPEAEADFKTALELYPDQPLVLNYLGYSWIDKGMHLEEGLDMIQEAVNQRPNDGFIVDSLGWAYYRLGRYEDAVEELERAVSLQPNDPVINDHLGDAYWQVGRKLEANFQWSHARDLDPEPDDLADILQKLEHGLQEEQTDAASVAEPSDQ</sequence>
<feature type="repeat" description="TPR" evidence="3">
    <location>
        <begin position="189"/>
        <end position="222"/>
    </location>
</feature>
<name>A0AAE3VPW3_9HYPH</name>
<reference evidence="4" key="1">
    <citation type="submission" date="2023-07" db="EMBL/GenBank/DDBJ databases">
        <title>Genomic Encyclopedia of Type Strains, Phase IV (KMG-IV): sequencing the most valuable type-strain genomes for metagenomic binning, comparative biology and taxonomic classification.</title>
        <authorList>
            <person name="Goeker M."/>
        </authorList>
    </citation>
    <scope>NUCLEOTIDE SEQUENCE</scope>
    <source>
        <strain evidence="4">DSM 21202</strain>
    </source>
</reference>
<dbReference type="PROSITE" id="PS50005">
    <property type="entry name" value="TPR"/>
    <property type="match status" value="2"/>
</dbReference>
<feature type="repeat" description="TPR" evidence="3">
    <location>
        <begin position="493"/>
        <end position="526"/>
    </location>
</feature>
<accession>A0AAE3VPW3</accession>